<dbReference type="Proteomes" id="UP001597351">
    <property type="component" value="Unassembled WGS sequence"/>
</dbReference>
<dbReference type="EMBL" id="JBHUGD010000001">
    <property type="protein sequence ID" value="MFD1945678.1"/>
    <property type="molecule type" value="Genomic_DNA"/>
</dbReference>
<dbReference type="RefSeq" id="WP_343915421.1">
    <property type="nucleotide sequence ID" value="NZ_BAAAJT010000002.1"/>
</dbReference>
<name>A0ABW4TGN9_9ACTN</name>
<protein>
    <submittedName>
        <fullName evidence="2">Uncharacterized protein</fullName>
    </submittedName>
</protein>
<proteinExistence type="predicted"/>
<accession>A0ABW4TGN9</accession>
<evidence type="ECO:0000313" key="3">
    <source>
        <dbReference type="Proteomes" id="UP001597351"/>
    </source>
</evidence>
<organism evidence="2 3">
    <name type="scientific">Nocardioides aestuarii</name>
    <dbReference type="NCBI Taxonomy" id="252231"/>
    <lineage>
        <taxon>Bacteria</taxon>
        <taxon>Bacillati</taxon>
        <taxon>Actinomycetota</taxon>
        <taxon>Actinomycetes</taxon>
        <taxon>Propionibacteriales</taxon>
        <taxon>Nocardioidaceae</taxon>
        <taxon>Nocardioides</taxon>
    </lineage>
</organism>
<gene>
    <name evidence="2" type="ORF">ACFSDE_02655</name>
</gene>
<reference evidence="3" key="1">
    <citation type="journal article" date="2019" name="Int. J. Syst. Evol. Microbiol.">
        <title>The Global Catalogue of Microorganisms (GCM) 10K type strain sequencing project: providing services to taxonomists for standard genome sequencing and annotation.</title>
        <authorList>
            <consortium name="The Broad Institute Genomics Platform"/>
            <consortium name="The Broad Institute Genome Sequencing Center for Infectious Disease"/>
            <person name="Wu L."/>
            <person name="Ma J."/>
        </authorList>
    </citation>
    <scope>NUCLEOTIDE SEQUENCE [LARGE SCALE GENOMIC DNA]</scope>
    <source>
        <strain evidence="3">CGMCC 1.12477</strain>
    </source>
</reference>
<evidence type="ECO:0000256" key="1">
    <source>
        <dbReference type="SAM" id="MobiDB-lite"/>
    </source>
</evidence>
<comment type="caution">
    <text evidence="2">The sequence shown here is derived from an EMBL/GenBank/DDBJ whole genome shotgun (WGS) entry which is preliminary data.</text>
</comment>
<sequence>MSEHGGPEGPEDVGSVGEEAAKLFGALSDWARDHGGDLGSGLSGGLGDLASHASDAVRSVDEHLATGAPECQWCPVCRTVHAIREVSPEVREHLASAAASLMQAAAGVLAATQQHGNARQSGVEHIDLDPEDQA</sequence>
<feature type="region of interest" description="Disordered" evidence="1">
    <location>
        <begin position="113"/>
        <end position="134"/>
    </location>
</feature>
<evidence type="ECO:0000313" key="2">
    <source>
        <dbReference type="EMBL" id="MFD1945678.1"/>
    </source>
</evidence>
<keyword evidence="3" id="KW-1185">Reference proteome</keyword>